<dbReference type="Proteomes" id="UP000321306">
    <property type="component" value="Unassembled WGS sequence"/>
</dbReference>
<keyword evidence="1" id="KW-0678">Repressor</keyword>
<protein>
    <submittedName>
        <fullName evidence="6">DeoR family transcriptional regulator</fullName>
    </submittedName>
</protein>
<evidence type="ECO:0000259" key="5">
    <source>
        <dbReference type="PROSITE" id="PS51000"/>
    </source>
</evidence>
<dbReference type="InterPro" id="IPR036388">
    <property type="entry name" value="WH-like_DNA-bd_sf"/>
</dbReference>
<dbReference type="GO" id="GO:0003700">
    <property type="term" value="F:DNA-binding transcription factor activity"/>
    <property type="evidence" value="ECO:0007669"/>
    <property type="project" value="InterPro"/>
</dbReference>
<evidence type="ECO:0000313" key="6">
    <source>
        <dbReference type="EMBL" id="GEM45566.1"/>
    </source>
</evidence>
<dbReference type="InterPro" id="IPR018356">
    <property type="entry name" value="Tscrpt_reg_HTH_DeoR_CS"/>
</dbReference>
<name>A0A511MZM1_DEIC1</name>
<evidence type="ECO:0000256" key="3">
    <source>
        <dbReference type="ARBA" id="ARBA00023125"/>
    </source>
</evidence>
<evidence type="ECO:0000313" key="7">
    <source>
        <dbReference type="Proteomes" id="UP000321306"/>
    </source>
</evidence>
<dbReference type="OrthoDB" id="9797223at2"/>
<gene>
    <name evidence="6" type="ORF">DC3_12010</name>
</gene>
<sequence>MFAEERRKIILDRLIRQGRVTVQDLSEQLEVSEDTVRRDLKHLADHGYLQKTHGGAVMLDTPRLTYQQRADVLNTDKIRIGHAAAALIHPDQTLFIDAGSTTLAAARSLHARDIPLTVITNSLEVSEIFHGSEKVRLIVTGGIWNRTLAHFYGHTCVQAIQEFRAEVALIGAAALHPTAGNTTPYQEDALVKRAIFASSVRRMVLTDYTKLGLVSSSFIAPTSDIDVLVTDQEVEGWKDLVPEIVVA</sequence>
<dbReference type="InterPro" id="IPR011991">
    <property type="entry name" value="ArsR-like_HTH"/>
</dbReference>
<dbReference type="CDD" id="cd00090">
    <property type="entry name" value="HTH_ARSR"/>
    <property type="match status" value="1"/>
</dbReference>
<dbReference type="RefSeq" id="WP_146883019.1">
    <property type="nucleotide sequence ID" value="NZ_BJXB01000004.1"/>
</dbReference>
<keyword evidence="7" id="KW-1185">Reference proteome</keyword>
<evidence type="ECO:0000256" key="4">
    <source>
        <dbReference type="ARBA" id="ARBA00023163"/>
    </source>
</evidence>
<dbReference type="EMBL" id="BJXB01000004">
    <property type="protein sequence ID" value="GEM45566.1"/>
    <property type="molecule type" value="Genomic_DNA"/>
</dbReference>
<dbReference type="InterPro" id="IPR036390">
    <property type="entry name" value="WH_DNA-bd_sf"/>
</dbReference>
<dbReference type="PROSITE" id="PS51000">
    <property type="entry name" value="HTH_DEOR_2"/>
    <property type="match status" value="1"/>
</dbReference>
<dbReference type="InterPro" id="IPR014036">
    <property type="entry name" value="DeoR-like_C"/>
</dbReference>
<dbReference type="Pfam" id="PF00455">
    <property type="entry name" value="DeoRC"/>
    <property type="match status" value="1"/>
</dbReference>
<dbReference type="PROSITE" id="PS00894">
    <property type="entry name" value="HTH_DEOR_1"/>
    <property type="match status" value="1"/>
</dbReference>
<comment type="caution">
    <text evidence="6">The sequence shown here is derived from an EMBL/GenBank/DDBJ whole genome shotgun (WGS) entry which is preliminary data.</text>
</comment>
<dbReference type="PRINTS" id="PR00037">
    <property type="entry name" value="HTHLACR"/>
</dbReference>
<dbReference type="InterPro" id="IPR001034">
    <property type="entry name" value="DeoR_HTH"/>
</dbReference>
<feature type="domain" description="HTH deoR-type" evidence="5">
    <location>
        <begin position="3"/>
        <end position="58"/>
    </location>
</feature>
<dbReference type="InterPro" id="IPR050313">
    <property type="entry name" value="Carb_Metab_HTH_regulators"/>
</dbReference>
<dbReference type="Pfam" id="PF08220">
    <property type="entry name" value="HTH_DeoR"/>
    <property type="match status" value="1"/>
</dbReference>
<dbReference type="Gene3D" id="3.40.50.1360">
    <property type="match status" value="1"/>
</dbReference>
<accession>A0A511MZM1</accession>
<dbReference type="PANTHER" id="PTHR30363:SF4">
    <property type="entry name" value="GLYCEROL-3-PHOSPHATE REGULON REPRESSOR"/>
    <property type="match status" value="1"/>
</dbReference>
<dbReference type="SMART" id="SM01134">
    <property type="entry name" value="DeoRC"/>
    <property type="match status" value="1"/>
</dbReference>
<evidence type="ECO:0000256" key="1">
    <source>
        <dbReference type="ARBA" id="ARBA00022491"/>
    </source>
</evidence>
<dbReference type="InterPro" id="IPR037171">
    <property type="entry name" value="NagB/RpiA_transferase-like"/>
</dbReference>
<dbReference type="SMART" id="SM00420">
    <property type="entry name" value="HTH_DEOR"/>
    <property type="match status" value="1"/>
</dbReference>
<dbReference type="SUPFAM" id="SSF100950">
    <property type="entry name" value="NagB/RpiA/CoA transferase-like"/>
    <property type="match status" value="1"/>
</dbReference>
<keyword evidence="4" id="KW-0804">Transcription</keyword>
<keyword evidence="2" id="KW-0805">Transcription regulation</keyword>
<evidence type="ECO:0000256" key="2">
    <source>
        <dbReference type="ARBA" id="ARBA00023015"/>
    </source>
</evidence>
<keyword evidence="3" id="KW-0238">DNA-binding</keyword>
<dbReference type="GO" id="GO:0003677">
    <property type="term" value="F:DNA binding"/>
    <property type="evidence" value="ECO:0007669"/>
    <property type="project" value="UniProtKB-KW"/>
</dbReference>
<dbReference type="Gene3D" id="1.10.10.10">
    <property type="entry name" value="Winged helix-like DNA-binding domain superfamily/Winged helix DNA-binding domain"/>
    <property type="match status" value="1"/>
</dbReference>
<proteinExistence type="predicted"/>
<organism evidence="6 7">
    <name type="scientific">Deinococcus cellulosilyticus (strain DSM 18568 / NBRC 106333 / KACC 11606 / 5516J-15)</name>
    <dbReference type="NCBI Taxonomy" id="1223518"/>
    <lineage>
        <taxon>Bacteria</taxon>
        <taxon>Thermotogati</taxon>
        <taxon>Deinococcota</taxon>
        <taxon>Deinococci</taxon>
        <taxon>Deinococcales</taxon>
        <taxon>Deinococcaceae</taxon>
        <taxon>Deinococcus</taxon>
    </lineage>
</organism>
<dbReference type="AlphaFoldDB" id="A0A511MZM1"/>
<reference evidence="6 7" key="1">
    <citation type="submission" date="2019-07" db="EMBL/GenBank/DDBJ databases">
        <title>Whole genome shotgun sequence of Deinococcus cellulosilyticus NBRC 106333.</title>
        <authorList>
            <person name="Hosoyama A."/>
            <person name="Uohara A."/>
            <person name="Ohji S."/>
            <person name="Ichikawa N."/>
        </authorList>
    </citation>
    <scope>NUCLEOTIDE SEQUENCE [LARGE SCALE GENOMIC DNA]</scope>
    <source>
        <strain evidence="6 7">NBRC 106333</strain>
    </source>
</reference>
<dbReference type="SUPFAM" id="SSF46785">
    <property type="entry name" value="Winged helix' DNA-binding domain"/>
    <property type="match status" value="1"/>
</dbReference>
<dbReference type="PANTHER" id="PTHR30363">
    <property type="entry name" value="HTH-TYPE TRANSCRIPTIONAL REGULATOR SRLR-RELATED"/>
    <property type="match status" value="1"/>
</dbReference>